<dbReference type="PANTHER" id="PTHR10434:SF11">
    <property type="entry name" value="1-ACYL-SN-GLYCEROL-3-PHOSPHATE ACYLTRANSFERASE"/>
    <property type="match status" value="1"/>
</dbReference>
<keyword evidence="1" id="KW-0808">Transferase</keyword>
<sequence>MATKEPISYMTTRLTLGTFLRIMFRPRYLDRAKIPVDGPLIIAANHLSHIDPAFIMTAVKRPISYMSKKEHFEGAVRRLVFKRVGVLSVDREVGGKGALDSAIQVLKEGGAIGIFPEGTRSRDGKMGKGKTGVARLAATTGAAVVPVAIRQTDEVWPVAKRMPRPWRKFYYKFGDPLYFGSPKANSENLRKFTDDVMDSIVALSKECEEYWESKRVSVRLRNWTEKTRSGVRHRIESWRKNRNVPLLSRIKK</sequence>
<evidence type="ECO:0000313" key="4">
    <source>
        <dbReference type="EMBL" id="SVB15447.1"/>
    </source>
</evidence>
<name>A0A382BQN1_9ZZZZ</name>
<dbReference type="GO" id="GO:0003841">
    <property type="term" value="F:1-acylglycerol-3-phosphate O-acyltransferase activity"/>
    <property type="evidence" value="ECO:0007669"/>
    <property type="project" value="TreeGrafter"/>
</dbReference>
<dbReference type="GO" id="GO:0006654">
    <property type="term" value="P:phosphatidic acid biosynthetic process"/>
    <property type="evidence" value="ECO:0007669"/>
    <property type="project" value="TreeGrafter"/>
</dbReference>
<dbReference type="Pfam" id="PF01553">
    <property type="entry name" value="Acyltransferase"/>
    <property type="match status" value="1"/>
</dbReference>
<dbReference type="CDD" id="cd07989">
    <property type="entry name" value="LPLAT_AGPAT-like"/>
    <property type="match status" value="1"/>
</dbReference>
<protein>
    <recommendedName>
        <fullName evidence="3">Phospholipid/glycerol acyltransferase domain-containing protein</fullName>
    </recommendedName>
</protein>
<evidence type="ECO:0000259" key="3">
    <source>
        <dbReference type="SMART" id="SM00563"/>
    </source>
</evidence>
<dbReference type="SMART" id="SM00563">
    <property type="entry name" value="PlsC"/>
    <property type="match status" value="1"/>
</dbReference>
<dbReference type="PANTHER" id="PTHR10434">
    <property type="entry name" value="1-ACYL-SN-GLYCEROL-3-PHOSPHATE ACYLTRANSFERASE"/>
    <property type="match status" value="1"/>
</dbReference>
<accession>A0A382BQN1</accession>
<dbReference type="SUPFAM" id="SSF69593">
    <property type="entry name" value="Glycerol-3-phosphate (1)-acyltransferase"/>
    <property type="match status" value="1"/>
</dbReference>
<dbReference type="EMBL" id="UINC01030672">
    <property type="protein sequence ID" value="SVB15447.1"/>
    <property type="molecule type" value="Genomic_DNA"/>
</dbReference>
<reference evidence="4" key="1">
    <citation type="submission" date="2018-05" db="EMBL/GenBank/DDBJ databases">
        <authorList>
            <person name="Lanie J.A."/>
            <person name="Ng W.-L."/>
            <person name="Kazmierczak K.M."/>
            <person name="Andrzejewski T.M."/>
            <person name="Davidsen T.M."/>
            <person name="Wayne K.J."/>
            <person name="Tettelin H."/>
            <person name="Glass J.I."/>
            <person name="Rusch D."/>
            <person name="Podicherti R."/>
            <person name="Tsui H.-C.T."/>
            <person name="Winkler M.E."/>
        </authorList>
    </citation>
    <scope>NUCLEOTIDE SEQUENCE</scope>
</reference>
<dbReference type="GO" id="GO:0005886">
    <property type="term" value="C:plasma membrane"/>
    <property type="evidence" value="ECO:0007669"/>
    <property type="project" value="TreeGrafter"/>
</dbReference>
<keyword evidence="2" id="KW-0012">Acyltransferase</keyword>
<proteinExistence type="predicted"/>
<feature type="domain" description="Phospholipid/glycerol acyltransferase" evidence="3">
    <location>
        <begin position="40"/>
        <end position="152"/>
    </location>
</feature>
<organism evidence="4">
    <name type="scientific">marine metagenome</name>
    <dbReference type="NCBI Taxonomy" id="408172"/>
    <lineage>
        <taxon>unclassified sequences</taxon>
        <taxon>metagenomes</taxon>
        <taxon>ecological metagenomes</taxon>
    </lineage>
</organism>
<evidence type="ECO:0000256" key="1">
    <source>
        <dbReference type="ARBA" id="ARBA00022679"/>
    </source>
</evidence>
<dbReference type="InterPro" id="IPR002123">
    <property type="entry name" value="Plipid/glycerol_acylTrfase"/>
</dbReference>
<gene>
    <name evidence="4" type="ORF">METZ01_LOCUS168301</name>
</gene>
<evidence type="ECO:0000256" key="2">
    <source>
        <dbReference type="ARBA" id="ARBA00023315"/>
    </source>
</evidence>
<dbReference type="AlphaFoldDB" id="A0A382BQN1"/>